<gene>
    <name evidence="1" type="ORF">D0436_22080</name>
</gene>
<proteinExistence type="predicted"/>
<name>A0A5B8R2G9_9GAMM</name>
<dbReference type="EMBL" id="CP031775">
    <property type="protein sequence ID" value="QDZ92925.1"/>
    <property type="molecule type" value="Genomic_DNA"/>
</dbReference>
<dbReference type="RefSeq" id="WP_037426820.1">
    <property type="nucleotide sequence ID" value="NZ_CP076856.1"/>
</dbReference>
<dbReference type="AlphaFoldDB" id="A0A5B8R2G9"/>
<reference evidence="1" key="1">
    <citation type="journal article" date="2019" name="Ecotoxicol. Environ. Saf.">
        <title>Microbial characterization of heavy metal resistant bacterial strains isolated from an electroplating wastewater treatment plant.</title>
        <authorList>
            <person name="Cai X."/>
            <person name="Zheng X."/>
            <person name="Zhang D."/>
            <person name="Iqbal W."/>
            <person name="Liu C."/>
            <person name="Yang B."/>
            <person name="Zhao X."/>
            <person name="Lu X."/>
            <person name="Mao Y."/>
        </authorList>
    </citation>
    <scope>NUCLEOTIDE SEQUENCE [LARGE SCALE GENOMIC DNA]</scope>
    <source>
        <strain evidence="1">Ni1-3</strain>
    </source>
</reference>
<evidence type="ECO:0000313" key="1">
    <source>
        <dbReference type="EMBL" id="QDZ92925.1"/>
    </source>
</evidence>
<organism evidence="1">
    <name type="scientific">Shewanella decolorationis</name>
    <dbReference type="NCBI Taxonomy" id="256839"/>
    <lineage>
        <taxon>Bacteria</taxon>
        <taxon>Pseudomonadati</taxon>
        <taxon>Pseudomonadota</taxon>
        <taxon>Gammaproteobacteria</taxon>
        <taxon>Alteromonadales</taxon>
        <taxon>Shewanellaceae</taxon>
        <taxon>Shewanella</taxon>
    </lineage>
</organism>
<sequence>MSQNGFPNCPTNYVDEVSFFLEFQPIPSQKSTGEEIHINGKNYLHPSVKKEESFSVWRFIETDGERMITSSHTDCGEVLGYVLSRKSPPAGITIRVPLDS</sequence>
<accession>A0A5B8R2G9</accession>
<protein>
    <submittedName>
        <fullName evidence="1">Uncharacterized protein</fullName>
    </submittedName>
</protein>